<protein>
    <submittedName>
        <fullName evidence="1">Uncharacterized protein</fullName>
    </submittedName>
</protein>
<reference evidence="1 2" key="1">
    <citation type="submission" date="2024-01" db="EMBL/GenBank/DDBJ databases">
        <title>The genome sequence of Erythrobacteraceae sp. strain 1XM1-14.</title>
        <authorList>
            <person name="Liu Y."/>
        </authorList>
    </citation>
    <scope>NUCLEOTIDE SEQUENCE [LARGE SCALE GENOMIC DNA]</scope>
    <source>
        <strain evidence="1 2">1XM1-14</strain>
    </source>
</reference>
<name>A0ABU7GH65_9SPHN</name>
<dbReference type="RefSeq" id="WP_354145497.1">
    <property type="nucleotide sequence ID" value="NZ_JAZDQV010000014.1"/>
</dbReference>
<accession>A0ABU7GH65</accession>
<keyword evidence="2" id="KW-1185">Reference proteome</keyword>
<gene>
    <name evidence="1" type="ORF">VRS74_12145</name>
</gene>
<proteinExistence type="predicted"/>
<evidence type="ECO:0000313" key="2">
    <source>
        <dbReference type="Proteomes" id="UP001343492"/>
    </source>
</evidence>
<dbReference type="Proteomes" id="UP001343492">
    <property type="component" value="Unassembled WGS sequence"/>
</dbReference>
<comment type="caution">
    <text evidence="1">The sequence shown here is derived from an EMBL/GenBank/DDBJ whole genome shotgun (WGS) entry which is preliminary data.</text>
</comment>
<dbReference type="EMBL" id="JAZDQV010000014">
    <property type="protein sequence ID" value="MEE1878434.1"/>
    <property type="molecule type" value="Genomic_DNA"/>
</dbReference>
<evidence type="ECO:0000313" key="1">
    <source>
        <dbReference type="EMBL" id="MEE1878434.1"/>
    </source>
</evidence>
<sequence length="277" mass="29679">MSGGDRQALTAAGYLAILPWLSPDGFRNQMSASVRRSIEANTSALTEEQREAALKSALAQLESRLSDSAAADRDATAIPHELGHMWLIRAFWPQMIEIEGGHYGGPGPDWLDELAAVLHEPETMAAQRRDHFAKRLNAIRAAQAKGEEVTDELLDLTAYLTKAHPVGGNPQELMAQTGGAPTTGGATIQVLTGAEAQRVSGDGSRFYLQSRLVADYVLERSGDPAIFGKIAAAMASDPDFGAWLSGNGHEHNLPGSIAALEKNWLAWLDLKYPAAPS</sequence>
<organism evidence="1 2">
    <name type="scientific">Altererythrobacter litoralis</name>
    <dbReference type="NCBI Taxonomy" id="3113904"/>
    <lineage>
        <taxon>Bacteria</taxon>
        <taxon>Pseudomonadati</taxon>
        <taxon>Pseudomonadota</taxon>
        <taxon>Alphaproteobacteria</taxon>
        <taxon>Sphingomonadales</taxon>
        <taxon>Erythrobacteraceae</taxon>
        <taxon>Altererythrobacter</taxon>
    </lineage>
</organism>